<proteinExistence type="predicted"/>
<sequence length="60" mass="7158">MDMGLNPDGASNEEYHTQPDMYVEWNLDDFIKSREYAEKNKDYIVNPYDTILNYTINMCK</sequence>
<dbReference type="AlphaFoldDB" id="A0A017RZ76"/>
<evidence type="ECO:0000313" key="2">
    <source>
        <dbReference type="Proteomes" id="UP000019681"/>
    </source>
</evidence>
<organism evidence="1 2">
    <name type="scientific">Fervidicella metallireducens AeB</name>
    <dbReference type="NCBI Taxonomy" id="1403537"/>
    <lineage>
        <taxon>Bacteria</taxon>
        <taxon>Bacillati</taxon>
        <taxon>Bacillota</taxon>
        <taxon>Clostridia</taxon>
        <taxon>Eubacteriales</taxon>
        <taxon>Clostridiaceae</taxon>
        <taxon>Fervidicella</taxon>
    </lineage>
</organism>
<protein>
    <submittedName>
        <fullName evidence="1">Uncharacterized protein</fullName>
    </submittedName>
</protein>
<dbReference type="EMBL" id="AZQP01000002">
    <property type="protein sequence ID" value="EYE89709.1"/>
    <property type="molecule type" value="Genomic_DNA"/>
</dbReference>
<name>A0A017RZ76_9CLOT</name>
<reference evidence="1 2" key="1">
    <citation type="journal article" date="2014" name="Genome Announc.">
        <title>Draft Genome Sequence of Fervidicella metallireducens Strain AeBT, an Iron-Reducing Thermoanaerobe from the Great Artesian Basin.</title>
        <authorList>
            <person name="Patel B.K."/>
        </authorList>
    </citation>
    <scope>NUCLEOTIDE SEQUENCE [LARGE SCALE GENOMIC DNA]</scope>
    <source>
        <strain evidence="1 2">AeB</strain>
    </source>
</reference>
<accession>A0A017RZ76</accession>
<dbReference type="RefSeq" id="WP_035377321.1">
    <property type="nucleotide sequence ID" value="NZ_AZQP01000002.1"/>
</dbReference>
<dbReference type="STRING" id="1403537.Q428_00895"/>
<dbReference type="Proteomes" id="UP000019681">
    <property type="component" value="Unassembled WGS sequence"/>
</dbReference>
<comment type="caution">
    <text evidence="1">The sequence shown here is derived from an EMBL/GenBank/DDBJ whole genome shotgun (WGS) entry which is preliminary data.</text>
</comment>
<evidence type="ECO:0000313" key="1">
    <source>
        <dbReference type="EMBL" id="EYE89709.1"/>
    </source>
</evidence>
<keyword evidence="2" id="KW-1185">Reference proteome</keyword>
<gene>
    <name evidence="1" type="ORF">Q428_00895</name>
</gene>